<gene>
    <name evidence="2" type="ORF">OCK74_08390</name>
</gene>
<keyword evidence="3" id="KW-1185">Reference proteome</keyword>
<evidence type="ECO:0000313" key="2">
    <source>
        <dbReference type="EMBL" id="MCU7549131.1"/>
    </source>
</evidence>
<organism evidence="2 3">
    <name type="scientific">Paraflavisolibacter caeni</name>
    <dbReference type="NCBI Taxonomy" id="2982496"/>
    <lineage>
        <taxon>Bacteria</taxon>
        <taxon>Pseudomonadati</taxon>
        <taxon>Bacteroidota</taxon>
        <taxon>Chitinophagia</taxon>
        <taxon>Chitinophagales</taxon>
        <taxon>Chitinophagaceae</taxon>
        <taxon>Paraflavisolibacter</taxon>
    </lineage>
</organism>
<reference evidence="2" key="2">
    <citation type="submission" date="2023-04" db="EMBL/GenBank/DDBJ databases">
        <title>Paracnuella aquatica gen. nov., sp. nov., a member of the family Chitinophagaceae isolated from a hot spring.</title>
        <authorList>
            <person name="Wang C."/>
        </authorList>
    </citation>
    <scope>NUCLEOTIDE SEQUENCE</scope>
    <source>
        <strain evidence="2">LB-8</strain>
    </source>
</reference>
<dbReference type="Proteomes" id="UP001155483">
    <property type="component" value="Unassembled WGS sequence"/>
</dbReference>
<name>A0A9X2XU78_9BACT</name>
<dbReference type="AlphaFoldDB" id="A0A9X2XU78"/>
<keyword evidence="1" id="KW-0732">Signal</keyword>
<comment type="caution">
    <text evidence="2">The sequence shown here is derived from an EMBL/GenBank/DDBJ whole genome shotgun (WGS) entry which is preliminary data.</text>
</comment>
<dbReference type="EMBL" id="JAOTIF010000004">
    <property type="protein sequence ID" value="MCU7549131.1"/>
    <property type="molecule type" value="Genomic_DNA"/>
</dbReference>
<feature type="signal peptide" evidence="1">
    <location>
        <begin position="1"/>
        <end position="22"/>
    </location>
</feature>
<dbReference type="RefSeq" id="WP_279296572.1">
    <property type="nucleotide sequence ID" value="NZ_JAOTIF010000004.1"/>
</dbReference>
<evidence type="ECO:0000256" key="1">
    <source>
        <dbReference type="SAM" id="SignalP"/>
    </source>
</evidence>
<reference evidence="2" key="1">
    <citation type="submission" date="2022-09" db="EMBL/GenBank/DDBJ databases">
        <authorList>
            <person name="Yuan C."/>
            <person name="Ke Z."/>
        </authorList>
    </citation>
    <scope>NUCLEOTIDE SEQUENCE</scope>
    <source>
        <strain evidence="2">LB-8</strain>
    </source>
</reference>
<feature type="chain" id="PRO_5040824138" description="PBCV-specific basic adaptor domain-containing protein" evidence="1">
    <location>
        <begin position="23"/>
        <end position="109"/>
    </location>
</feature>
<evidence type="ECO:0008006" key="4">
    <source>
        <dbReference type="Google" id="ProtNLM"/>
    </source>
</evidence>
<sequence>MKKLTGIICFALILGFSSAANAQDADDSKVKKEVKEGAHAVEKGAKKTGQKTAEVASKGKAKVTDEVYKDKVGPNGETIYIDNHSKYYWVDKKGHRHYVTEAQLKAKVD</sequence>
<evidence type="ECO:0000313" key="3">
    <source>
        <dbReference type="Proteomes" id="UP001155483"/>
    </source>
</evidence>
<proteinExistence type="predicted"/>
<accession>A0A9X2XU78</accession>
<protein>
    <recommendedName>
        <fullName evidence="4">PBCV-specific basic adaptor domain-containing protein</fullName>
    </recommendedName>
</protein>